<reference evidence="2" key="2">
    <citation type="submission" date="2022-01" db="EMBL/GenBank/DDBJ databases">
        <authorList>
            <person name="Yamashiro T."/>
            <person name="Shiraishi A."/>
            <person name="Satake H."/>
            <person name="Nakayama K."/>
        </authorList>
    </citation>
    <scope>NUCLEOTIDE SEQUENCE</scope>
</reference>
<accession>A0ABQ4WF92</accession>
<comment type="caution">
    <text evidence="2">The sequence shown here is derived from an EMBL/GenBank/DDBJ whole genome shotgun (WGS) entry which is preliminary data.</text>
</comment>
<dbReference type="Pfam" id="PF07727">
    <property type="entry name" value="RVT_2"/>
    <property type="match status" value="1"/>
</dbReference>
<gene>
    <name evidence="2" type="ORF">Tco_0624894</name>
</gene>
<feature type="domain" description="Reverse transcriptase Ty1/copia-type" evidence="1">
    <location>
        <begin position="4"/>
        <end position="83"/>
    </location>
</feature>
<dbReference type="EMBL" id="BQNB010008593">
    <property type="protein sequence ID" value="GJS51532.1"/>
    <property type="molecule type" value="Genomic_DNA"/>
</dbReference>
<evidence type="ECO:0000313" key="3">
    <source>
        <dbReference type="Proteomes" id="UP001151760"/>
    </source>
</evidence>
<dbReference type="PANTHER" id="PTHR11439:SF524">
    <property type="entry name" value="RNA-DIRECTED DNA POLYMERASE, PROTEIN KINASE RLK-PELLE-DLSV FAMILY"/>
    <property type="match status" value="1"/>
</dbReference>
<dbReference type="CDD" id="cd09272">
    <property type="entry name" value="RNase_HI_RT_Ty1"/>
    <property type="match status" value="1"/>
</dbReference>
<reference evidence="2" key="1">
    <citation type="journal article" date="2022" name="Int. J. Mol. Sci.">
        <title>Draft Genome of Tanacetum Coccineum: Genomic Comparison of Closely Related Tanacetum-Family Plants.</title>
        <authorList>
            <person name="Yamashiro T."/>
            <person name="Shiraishi A."/>
            <person name="Nakayama K."/>
            <person name="Satake H."/>
        </authorList>
    </citation>
    <scope>NUCLEOTIDE SEQUENCE</scope>
</reference>
<organism evidence="2 3">
    <name type="scientific">Tanacetum coccineum</name>
    <dbReference type="NCBI Taxonomy" id="301880"/>
    <lineage>
        <taxon>Eukaryota</taxon>
        <taxon>Viridiplantae</taxon>
        <taxon>Streptophyta</taxon>
        <taxon>Embryophyta</taxon>
        <taxon>Tracheophyta</taxon>
        <taxon>Spermatophyta</taxon>
        <taxon>Magnoliopsida</taxon>
        <taxon>eudicotyledons</taxon>
        <taxon>Gunneridae</taxon>
        <taxon>Pentapetalae</taxon>
        <taxon>asterids</taxon>
        <taxon>campanulids</taxon>
        <taxon>Asterales</taxon>
        <taxon>Asteraceae</taxon>
        <taxon>Asteroideae</taxon>
        <taxon>Anthemideae</taxon>
        <taxon>Anthemidinae</taxon>
        <taxon>Tanacetum</taxon>
    </lineage>
</organism>
<dbReference type="InterPro" id="IPR043502">
    <property type="entry name" value="DNA/RNA_pol_sf"/>
</dbReference>
<dbReference type="Proteomes" id="UP001151760">
    <property type="component" value="Unassembled WGS sequence"/>
</dbReference>
<sequence>MVRSVWLFKHKFHANGALSRYKARLVAHSNSQQLGVDFDETFSPVVKPATIRTFLSLVVSCNWPIHQLDVKNAFLNVDTESKLGLEGVPVQDPTLYRSLAGGLQYLTFICPYLSYGTLDFGLHLYAPVTTYLVGYTDADWAGCPSTRTAKAEYRGVANVVAETAWLCNMLRELHSPLSTATLVYCDNFSAIYMSANPVQHQRTKHIRIDIHFVHDMVTAGQVRVLHVPSRYQYADIFTKGLPSALFEEFRSSLSIRPPPGPTAEAY</sequence>
<proteinExistence type="predicted"/>
<protein>
    <submittedName>
        <fullName evidence="2">Ribonuclease H-like domain-containing protein</fullName>
    </submittedName>
</protein>
<dbReference type="SUPFAM" id="SSF56672">
    <property type="entry name" value="DNA/RNA polymerases"/>
    <property type="match status" value="1"/>
</dbReference>
<evidence type="ECO:0000313" key="2">
    <source>
        <dbReference type="EMBL" id="GJS51532.1"/>
    </source>
</evidence>
<evidence type="ECO:0000259" key="1">
    <source>
        <dbReference type="Pfam" id="PF07727"/>
    </source>
</evidence>
<name>A0ABQ4WF92_9ASTR</name>
<dbReference type="InterPro" id="IPR013103">
    <property type="entry name" value="RVT_2"/>
</dbReference>
<keyword evidence="3" id="KW-1185">Reference proteome</keyword>
<dbReference type="PANTHER" id="PTHR11439">
    <property type="entry name" value="GAG-POL-RELATED RETROTRANSPOSON"/>
    <property type="match status" value="1"/>
</dbReference>